<dbReference type="AlphaFoldDB" id="A0AAD5H3P1"/>
<name>A0AAD5H3P1_9CHLO</name>
<accession>A0AAD5H3P1</accession>
<organism evidence="2 3">
    <name type="scientific">Chlorella ohadii</name>
    <dbReference type="NCBI Taxonomy" id="2649997"/>
    <lineage>
        <taxon>Eukaryota</taxon>
        <taxon>Viridiplantae</taxon>
        <taxon>Chlorophyta</taxon>
        <taxon>core chlorophytes</taxon>
        <taxon>Trebouxiophyceae</taxon>
        <taxon>Chlorellales</taxon>
        <taxon>Chlorellaceae</taxon>
        <taxon>Chlorella clade</taxon>
        <taxon>Chlorella</taxon>
    </lineage>
</organism>
<keyword evidence="3" id="KW-1185">Reference proteome</keyword>
<evidence type="ECO:0000256" key="1">
    <source>
        <dbReference type="SAM" id="Coils"/>
    </source>
</evidence>
<dbReference type="Proteomes" id="UP001205105">
    <property type="component" value="Unassembled WGS sequence"/>
</dbReference>
<evidence type="ECO:0000313" key="3">
    <source>
        <dbReference type="Proteomes" id="UP001205105"/>
    </source>
</evidence>
<comment type="caution">
    <text evidence="2">The sequence shown here is derived from an EMBL/GenBank/DDBJ whole genome shotgun (WGS) entry which is preliminary data.</text>
</comment>
<reference evidence="2" key="1">
    <citation type="submission" date="2020-11" db="EMBL/GenBank/DDBJ databases">
        <title>Chlorella ohadii genome sequencing and assembly.</title>
        <authorList>
            <person name="Murik O."/>
            <person name="Treves H."/>
            <person name="Kedem I."/>
            <person name="Shotland Y."/>
            <person name="Kaplan A."/>
        </authorList>
    </citation>
    <scope>NUCLEOTIDE SEQUENCE</scope>
    <source>
        <strain evidence="2">1</strain>
    </source>
</reference>
<keyword evidence="1" id="KW-0175">Coiled coil</keyword>
<proteinExistence type="predicted"/>
<evidence type="ECO:0000313" key="2">
    <source>
        <dbReference type="EMBL" id="KAI7842751.1"/>
    </source>
</evidence>
<gene>
    <name evidence="2" type="ORF">COHA_003679</name>
</gene>
<sequence length="352" mass="36300">MSGEGRLPLRPANGASTGVELRNDVALQPLNEPLDYVEALRQELPKLVQQLKAPMAPAAWEAQQAHISKLGGLFQRALADIDNIKSQSERTKTVAALLPMQPQLDEAAALMKRQIEQDEANCKRMQEQVEQDKVAVTHLKAAVEATAAQLAAAKRQAAAATEVANQARRAVQLPEHDRLVGQHAAAAYREVAEQRIAEMGAAAAAGAAAIQQAGAQLRSMGVVPMRAGATARVSALVEAHTDAAAEQHAAAGGEGRSTTEEGAAAAGAAVDGAAAAGAAAARAAAVGAAAGGAAAAAAPATEARQPELVAVQRHPAETEALPQKRCCWCPQCRVSNSGRSQAFRFVASGGWQ</sequence>
<dbReference type="EMBL" id="JADXDR010000049">
    <property type="protein sequence ID" value="KAI7842751.1"/>
    <property type="molecule type" value="Genomic_DNA"/>
</dbReference>
<feature type="coiled-coil region" evidence="1">
    <location>
        <begin position="108"/>
        <end position="170"/>
    </location>
</feature>
<protein>
    <submittedName>
        <fullName evidence="2">Uncharacterized protein</fullName>
    </submittedName>
</protein>